<sequence length="138" mass="16696">MFTKRKIRLLEEKALEHKSWLDSMAAETEEIKLTQYAEILRIKNSKNLNWDNLFQDEESREIFFQLLLHRQFIGYHAEELRRCTFDILKLKGKAPNALDKRQYSEAIEHGVADQSMRILRDQLMKELKDDLFRFENEY</sequence>
<dbReference type="Proteomes" id="UP000617628">
    <property type="component" value="Unassembled WGS sequence"/>
</dbReference>
<name>A0A934VPJ7_9BACT</name>
<dbReference type="RefSeq" id="WP_200353817.1">
    <property type="nucleotide sequence ID" value="NZ_JAENIL010000003.1"/>
</dbReference>
<accession>A0A934VPJ7</accession>
<proteinExistence type="predicted"/>
<keyword evidence="2" id="KW-1185">Reference proteome</keyword>
<dbReference type="EMBL" id="JAENIL010000003">
    <property type="protein sequence ID" value="MBK1875599.1"/>
    <property type="molecule type" value="Genomic_DNA"/>
</dbReference>
<evidence type="ECO:0000313" key="1">
    <source>
        <dbReference type="EMBL" id="MBK1875599.1"/>
    </source>
</evidence>
<organism evidence="1 2">
    <name type="scientific">Pelagicoccus mobilis</name>
    <dbReference type="NCBI Taxonomy" id="415221"/>
    <lineage>
        <taxon>Bacteria</taxon>
        <taxon>Pseudomonadati</taxon>
        <taxon>Verrucomicrobiota</taxon>
        <taxon>Opitutia</taxon>
        <taxon>Puniceicoccales</taxon>
        <taxon>Pelagicoccaceae</taxon>
        <taxon>Pelagicoccus</taxon>
    </lineage>
</organism>
<comment type="caution">
    <text evidence="1">The sequence shown here is derived from an EMBL/GenBank/DDBJ whole genome shotgun (WGS) entry which is preliminary data.</text>
</comment>
<dbReference type="AlphaFoldDB" id="A0A934VPJ7"/>
<gene>
    <name evidence="1" type="ORF">JIN87_01905</name>
</gene>
<evidence type="ECO:0000313" key="2">
    <source>
        <dbReference type="Proteomes" id="UP000617628"/>
    </source>
</evidence>
<reference evidence="1" key="1">
    <citation type="submission" date="2021-01" db="EMBL/GenBank/DDBJ databases">
        <title>Modified the classification status of verrucomicrobia.</title>
        <authorList>
            <person name="Feng X."/>
        </authorList>
    </citation>
    <scope>NUCLEOTIDE SEQUENCE</scope>
    <source>
        <strain evidence="1">KCTC 13126</strain>
    </source>
</reference>
<protein>
    <submittedName>
        <fullName evidence="1">Uncharacterized protein</fullName>
    </submittedName>
</protein>